<dbReference type="PROSITE" id="PS00211">
    <property type="entry name" value="ABC_TRANSPORTER_1"/>
    <property type="match status" value="1"/>
</dbReference>
<dbReference type="InterPro" id="IPR017871">
    <property type="entry name" value="ABC_transporter-like_CS"/>
</dbReference>
<dbReference type="GO" id="GO:0043190">
    <property type="term" value="C:ATP-binding cassette (ABC) transporter complex"/>
    <property type="evidence" value="ECO:0007669"/>
    <property type="project" value="InterPro"/>
</dbReference>
<dbReference type="EC" id="7.6.2.9" evidence="10"/>
<evidence type="ECO:0000256" key="6">
    <source>
        <dbReference type="ARBA" id="ARBA00023032"/>
    </source>
</evidence>
<evidence type="ECO:0000256" key="5">
    <source>
        <dbReference type="ARBA" id="ARBA00022967"/>
    </source>
</evidence>
<dbReference type="FunFam" id="3.40.50.300:FF:000425">
    <property type="entry name" value="Probable ABC transporter, ATP-binding subunit"/>
    <property type="match status" value="1"/>
</dbReference>
<accession>A0A268NWI3</accession>
<dbReference type="NCBIfam" id="TIGR00968">
    <property type="entry name" value="3a0106s01"/>
    <property type="match status" value="1"/>
</dbReference>
<dbReference type="Gene3D" id="3.40.50.300">
    <property type="entry name" value="P-loop containing nucleotide triphosphate hydrolases"/>
    <property type="match status" value="1"/>
</dbReference>
<dbReference type="RefSeq" id="WP_011246080.1">
    <property type="nucleotide sequence ID" value="NZ_BOQQ01000008.1"/>
</dbReference>
<evidence type="ECO:0000256" key="9">
    <source>
        <dbReference type="ARBA" id="ARBA00063934"/>
    </source>
</evidence>
<evidence type="ECO:0000259" key="12">
    <source>
        <dbReference type="PROSITE" id="PS50893"/>
    </source>
</evidence>
<comment type="catalytic activity">
    <reaction evidence="8">
        <text>a quaternary ammonium(out) + ATP + H2O = a quaternary ammonium(in) + ADP + phosphate + H(+)</text>
        <dbReference type="Rhea" id="RHEA:11036"/>
        <dbReference type="ChEBI" id="CHEBI:15377"/>
        <dbReference type="ChEBI" id="CHEBI:15378"/>
        <dbReference type="ChEBI" id="CHEBI:30616"/>
        <dbReference type="ChEBI" id="CHEBI:35267"/>
        <dbReference type="ChEBI" id="CHEBI:43474"/>
        <dbReference type="ChEBI" id="CHEBI:456216"/>
        <dbReference type="EC" id="7.6.2.9"/>
    </reaction>
</comment>
<dbReference type="InterPro" id="IPR003593">
    <property type="entry name" value="AAA+_ATPase"/>
</dbReference>
<dbReference type="PANTHER" id="PTHR42781">
    <property type="entry name" value="SPERMIDINE/PUTRESCINE IMPORT ATP-BINDING PROTEIN POTA"/>
    <property type="match status" value="1"/>
</dbReference>
<evidence type="ECO:0000256" key="8">
    <source>
        <dbReference type="ARBA" id="ARBA00052482"/>
    </source>
</evidence>
<comment type="caution">
    <text evidence="13">The sequence shown here is derived from an EMBL/GenBank/DDBJ whole genome shotgun (WGS) entry which is preliminary data.</text>
</comment>
<dbReference type="InterPro" id="IPR008995">
    <property type="entry name" value="Mo/tungstate-bd_C_term_dom"/>
</dbReference>
<dbReference type="AlphaFoldDB" id="A0A268NWI3"/>
<dbReference type="OMA" id="DHELAWF"/>
<evidence type="ECO:0000256" key="2">
    <source>
        <dbReference type="ARBA" id="ARBA00022475"/>
    </source>
</evidence>
<dbReference type="PANTHER" id="PTHR42781:SF4">
    <property type="entry name" value="SPERMIDINE_PUTRESCINE IMPORT ATP-BINDING PROTEIN POTA"/>
    <property type="match status" value="1"/>
</dbReference>
<dbReference type="GO" id="GO:0015418">
    <property type="term" value="F:ABC-type quaternary ammonium compound transporting activity"/>
    <property type="evidence" value="ECO:0007669"/>
    <property type="project" value="UniProtKB-EC"/>
</dbReference>
<keyword evidence="5" id="KW-1278">Translocase</keyword>
<dbReference type="InterPro" id="IPR003439">
    <property type="entry name" value="ABC_transporter-like_ATP-bd"/>
</dbReference>
<evidence type="ECO:0000256" key="7">
    <source>
        <dbReference type="ARBA" id="ARBA00023136"/>
    </source>
</evidence>
<dbReference type="InterPro" id="IPR027417">
    <property type="entry name" value="P-loop_NTPase"/>
</dbReference>
<evidence type="ECO:0000256" key="11">
    <source>
        <dbReference type="ARBA" id="ARBA00070305"/>
    </source>
</evidence>
<evidence type="ECO:0000256" key="1">
    <source>
        <dbReference type="ARBA" id="ARBA00022448"/>
    </source>
</evidence>
<organism evidence="13 14">
    <name type="scientific">Shouchella clausii</name>
    <name type="common">Alkalihalobacillus clausii</name>
    <dbReference type="NCBI Taxonomy" id="79880"/>
    <lineage>
        <taxon>Bacteria</taxon>
        <taxon>Bacillati</taxon>
        <taxon>Bacillota</taxon>
        <taxon>Bacilli</taxon>
        <taxon>Bacillales</taxon>
        <taxon>Bacillaceae</taxon>
        <taxon>Shouchella</taxon>
    </lineage>
</organism>
<reference evidence="13 14" key="1">
    <citation type="submission" date="2017-07" db="EMBL/GenBank/DDBJ databases">
        <title>Isolation and whole genome analysis of endospore-forming bacteria from heroin.</title>
        <authorList>
            <person name="Kalinowski J."/>
            <person name="Ahrens B."/>
            <person name="Al-Dilaimi A."/>
            <person name="Winkler A."/>
            <person name="Wibberg D."/>
            <person name="Schleenbecker U."/>
            <person name="Ruckert C."/>
            <person name="Wolfel R."/>
            <person name="Grass G."/>
        </authorList>
    </citation>
    <scope>NUCLEOTIDE SEQUENCE [LARGE SCALE GENOMIC DNA]</scope>
    <source>
        <strain evidence="13 14">7539</strain>
    </source>
</reference>
<name>A0A268NWI3_SHOCL</name>
<dbReference type="SMART" id="SM00382">
    <property type="entry name" value="AAA"/>
    <property type="match status" value="1"/>
</dbReference>
<keyword evidence="7" id="KW-0472">Membrane</keyword>
<keyword evidence="6" id="KW-0764">Sulfate transport</keyword>
<dbReference type="SUPFAM" id="SSF52540">
    <property type="entry name" value="P-loop containing nucleoside triphosphate hydrolases"/>
    <property type="match status" value="1"/>
</dbReference>
<evidence type="ECO:0000256" key="4">
    <source>
        <dbReference type="ARBA" id="ARBA00022840"/>
    </source>
</evidence>
<keyword evidence="2" id="KW-1003">Cell membrane</keyword>
<dbReference type="GO" id="GO:0015419">
    <property type="term" value="F:ABC-type sulfate transporter activity"/>
    <property type="evidence" value="ECO:0007669"/>
    <property type="project" value="InterPro"/>
</dbReference>
<evidence type="ECO:0000256" key="10">
    <source>
        <dbReference type="ARBA" id="ARBA00066388"/>
    </source>
</evidence>
<evidence type="ECO:0000313" key="13">
    <source>
        <dbReference type="EMBL" id="PAE87395.1"/>
    </source>
</evidence>
<dbReference type="InterPro" id="IPR050093">
    <property type="entry name" value="ABC_SmlMolc_Importer"/>
</dbReference>
<evidence type="ECO:0000313" key="14">
    <source>
        <dbReference type="Proteomes" id="UP000216207"/>
    </source>
</evidence>
<dbReference type="PROSITE" id="PS50893">
    <property type="entry name" value="ABC_TRANSPORTER_2"/>
    <property type="match status" value="1"/>
</dbReference>
<dbReference type="SUPFAM" id="SSF50331">
    <property type="entry name" value="MOP-like"/>
    <property type="match status" value="1"/>
</dbReference>
<sequence length="357" mass="39397">MTILLNKIDKRFGNTHVLKQVDLRVEQGELLALLGPSGSGKTTLLRMIAGLEAVDSGEVWINGKHVTNVNPRKRKVGFVFQHYALFAHMTVEQNIAYGLNVLKRSERPSKAEIKSIVEQLLALVKLEGLEKRRPSELSGGQRQRVALARALAIKPEVLLLDEPFGALDAQVRKELRRWLRTLHKETGITTVFVTHDQEEALDVADKIVVMNKGEIEQAGTPTEVYEEPNSPFVYEFLGNAYPFKGVSQSGKLAVAGAKWELAAIDATTNGPVVGYARPHEIAVSKTYEGEGDLQVDIVSVHPVGPIVFIEAKWAGEGDTIEIQQPKKTFAQLGLSIGDKAYIRPEKLGVFQVSDYTI</sequence>
<evidence type="ECO:0000256" key="3">
    <source>
        <dbReference type="ARBA" id="ARBA00022741"/>
    </source>
</evidence>
<gene>
    <name evidence="13" type="ORF">CHH72_18225</name>
</gene>
<dbReference type="GO" id="GO:0016887">
    <property type="term" value="F:ATP hydrolysis activity"/>
    <property type="evidence" value="ECO:0007669"/>
    <property type="project" value="InterPro"/>
</dbReference>
<proteinExistence type="predicted"/>
<keyword evidence="4 13" id="KW-0067">ATP-binding</keyword>
<dbReference type="InterPro" id="IPR005666">
    <property type="entry name" value="Sulph_transpt1"/>
</dbReference>
<dbReference type="Pfam" id="PF00005">
    <property type="entry name" value="ABC_tran"/>
    <property type="match status" value="1"/>
</dbReference>
<dbReference type="EMBL" id="NPCC01000034">
    <property type="protein sequence ID" value="PAE87395.1"/>
    <property type="molecule type" value="Genomic_DNA"/>
</dbReference>
<protein>
    <recommendedName>
        <fullName evidence="11">Carnitine transport ATP-binding protein OpuCA</fullName>
        <ecNumber evidence="10">7.6.2.9</ecNumber>
    </recommendedName>
</protein>
<keyword evidence="3" id="KW-0547">Nucleotide-binding</keyword>
<dbReference type="InterPro" id="IPR024765">
    <property type="entry name" value="TOBE-like"/>
</dbReference>
<dbReference type="Proteomes" id="UP000216207">
    <property type="component" value="Unassembled WGS sequence"/>
</dbReference>
<comment type="subunit">
    <text evidence="9">The complex is composed of two ATP-binding proteins (OpuCA), two transmembrane proteins (OpuCB and OpuCD) and a solute-binding protein (OpuCC).</text>
</comment>
<dbReference type="Pfam" id="PF12857">
    <property type="entry name" value="TOBE_3"/>
    <property type="match status" value="1"/>
</dbReference>
<dbReference type="GO" id="GO:0005524">
    <property type="term" value="F:ATP binding"/>
    <property type="evidence" value="ECO:0007669"/>
    <property type="project" value="UniProtKB-KW"/>
</dbReference>
<keyword evidence="1" id="KW-0813">Transport</keyword>
<feature type="domain" description="ABC transporter" evidence="12">
    <location>
        <begin position="3"/>
        <end position="237"/>
    </location>
</feature>